<comment type="caution">
    <text evidence="1">The sequence shown here is derived from an EMBL/GenBank/DDBJ whole genome shotgun (WGS) entry which is preliminary data.</text>
</comment>
<reference evidence="1 2" key="1">
    <citation type="submission" date="2023-07" db="EMBL/GenBank/DDBJ databases">
        <title>Sorghum-associated microbial communities from plants grown in Nebraska, USA.</title>
        <authorList>
            <person name="Schachtman D."/>
        </authorList>
    </citation>
    <scope>NUCLEOTIDE SEQUENCE [LARGE SCALE GENOMIC DNA]</scope>
    <source>
        <strain evidence="1 2">BE124</strain>
    </source>
</reference>
<evidence type="ECO:0000313" key="2">
    <source>
        <dbReference type="Proteomes" id="UP001261871"/>
    </source>
</evidence>
<organism evidence="1 2">
    <name type="scientific">Flavobacterium granuli</name>
    <dbReference type="NCBI Taxonomy" id="280093"/>
    <lineage>
        <taxon>Bacteria</taxon>
        <taxon>Pseudomonadati</taxon>
        <taxon>Bacteroidota</taxon>
        <taxon>Flavobacteriia</taxon>
        <taxon>Flavobacteriales</taxon>
        <taxon>Flavobacteriaceae</taxon>
        <taxon>Flavobacterium</taxon>
    </lineage>
</organism>
<dbReference type="EMBL" id="JAVDTX010000002">
    <property type="protein sequence ID" value="MDR6844514.1"/>
    <property type="molecule type" value="Genomic_DNA"/>
</dbReference>
<protein>
    <submittedName>
        <fullName evidence="1">Uncharacterized protein</fullName>
    </submittedName>
</protein>
<proteinExistence type="predicted"/>
<evidence type="ECO:0000313" key="1">
    <source>
        <dbReference type="EMBL" id="MDR6844514.1"/>
    </source>
</evidence>
<name>A0ABU1S0F7_9FLAO</name>
<dbReference type="Proteomes" id="UP001261871">
    <property type="component" value="Unassembled WGS sequence"/>
</dbReference>
<accession>A0ABU1S0F7</accession>
<dbReference type="RefSeq" id="WP_310004952.1">
    <property type="nucleotide sequence ID" value="NZ_JAVDTX010000002.1"/>
</dbReference>
<sequence length="95" mass="10692">MTNKSTFKNLSVLKDAQKSVKADLGDKYEAVITPYVKIIQMVMNANEITEFEALKKIKEQLPIYKQVDAPLLFSAALIEITEGKHFVGFKESVNV</sequence>
<keyword evidence="2" id="KW-1185">Reference proteome</keyword>
<gene>
    <name evidence="1" type="ORF">J2W95_001205</name>
</gene>